<dbReference type="PROSITE" id="PS00061">
    <property type="entry name" value="ADH_SHORT"/>
    <property type="match status" value="1"/>
</dbReference>
<dbReference type="Proteomes" id="UP000326780">
    <property type="component" value="Chromosome"/>
</dbReference>
<keyword evidence="4" id="KW-0472">Membrane</keyword>
<dbReference type="InterPro" id="IPR002347">
    <property type="entry name" value="SDR_fam"/>
</dbReference>
<name>A0A5Q0M057_VARPD</name>
<dbReference type="RefSeq" id="WP_093299001.1">
    <property type="nucleotide sequence ID" value="NZ_CP045644.1"/>
</dbReference>
<dbReference type="NCBIfam" id="NF005495">
    <property type="entry name" value="PRK07109.1"/>
    <property type="match status" value="1"/>
</dbReference>
<dbReference type="SUPFAM" id="SSF51735">
    <property type="entry name" value="NAD(P)-binding Rossmann-fold domains"/>
    <property type="match status" value="1"/>
</dbReference>
<dbReference type="InterPro" id="IPR020904">
    <property type="entry name" value="Sc_DH/Rdtase_CS"/>
</dbReference>
<keyword evidence="2" id="KW-0560">Oxidoreductase</keyword>
<dbReference type="PANTHER" id="PTHR44196:SF1">
    <property type="entry name" value="DEHYDROGENASE_REDUCTASE SDR FAMILY MEMBER 7B"/>
    <property type="match status" value="1"/>
</dbReference>
<dbReference type="EMBL" id="CP045644">
    <property type="protein sequence ID" value="QFZ81954.1"/>
    <property type="molecule type" value="Genomic_DNA"/>
</dbReference>
<dbReference type="PRINTS" id="PR00080">
    <property type="entry name" value="SDRFAMILY"/>
</dbReference>
<dbReference type="PRINTS" id="PR00081">
    <property type="entry name" value="GDHRDH"/>
</dbReference>
<proteinExistence type="inferred from homology"/>
<dbReference type="InterPro" id="IPR057326">
    <property type="entry name" value="KR_dom"/>
</dbReference>
<dbReference type="GO" id="GO:0016020">
    <property type="term" value="C:membrane"/>
    <property type="evidence" value="ECO:0007669"/>
    <property type="project" value="TreeGrafter"/>
</dbReference>
<evidence type="ECO:0000256" key="2">
    <source>
        <dbReference type="ARBA" id="ARBA00023002"/>
    </source>
</evidence>
<dbReference type="AlphaFoldDB" id="A0A5Q0M057"/>
<evidence type="ECO:0000313" key="7">
    <source>
        <dbReference type="Proteomes" id="UP000326780"/>
    </source>
</evidence>
<protein>
    <submittedName>
        <fullName evidence="6">SDR family NAD(P)-dependent oxidoreductase</fullName>
    </submittedName>
</protein>
<dbReference type="Gene3D" id="3.40.50.720">
    <property type="entry name" value="NAD(P)-binding Rossmann-like Domain"/>
    <property type="match status" value="1"/>
</dbReference>
<gene>
    <name evidence="6" type="ORF">GFK26_03870</name>
</gene>
<feature type="domain" description="Ketoreductase" evidence="5">
    <location>
        <begin position="5"/>
        <end position="188"/>
    </location>
</feature>
<evidence type="ECO:0000259" key="5">
    <source>
        <dbReference type="SMART" id="SM00822"/>
    </source>
</evidence>
<comment type="similarity">
    <text evidence="1 3">Belongs to the short-chain dehydrogenases/reductases (SDR) family.</text>
</comment>
<reference evidence="6 7" key="1">
    <citation type="submission" date="2019-10" db="EMBL/GenBank/DDBJ databases">
        <title>Complete genome sequence of Variovorax paradoxus 5C-2.</title>
        <authorList>
            <person name="Gogoleva N.E."/>
            <person name="Balkin A.S."/>
        </authorList>
    </citation>
    <scope>NUCLEOTIDE SEQUENCE [LARGE SCALE GENOMIC DNA]</scope>
    <source>
        <strain evidence="6 7">5C-2</strain>
    </source>
</reference>
<dbReference type="Pfam" id="PF00106">
    <property type="entry name" value="adh_short"/>
    <property type="match status" value="1"/>
</dbReference>
<feature type="transmembrane region" description="Helical" evidence="4">
    <location>
        <begin position="309"/>
        <end position="328"/>
    </location>
</feature>
<dbReference type="SMART" id="SM00822">
    <property type="entry name" value="PKS_KR"/>
    <property type="match status" value="1"/>
</dbReference>
<dbReference type="InterPro" id="IPR036291">
    <property type="entry name" value="NAD(P)-bd_dom_sf"/>
</dbReference>
<sequence length="330" mass="35743">MNGPLVVVISGGTAGVGRATALAFARRGDWVAILARDEGRLQSACAELRATGSTVLGIATDMADAAQVEAAADRIERELGVISIWVNNSATTVFAPVLETTPEEFRRVTEVTYLGAVHGTLAALRRMHPRNDGCIVQTGSALAYRSIPLQSAYCAAKAAIRGFTDSLRCELIRDGSKVRLTMVQLSAFNTPQFEWVRSKLPRRVQPVPPIFQPELAADAIVWAATHRRREVWVGWPAAKAILSSRIVPGIGDRLAARQAYDSQMTLEPAQPGRPDNLFTPVAGPFAAHGRFDAQARGASVQWWCSKQRWTLTAFAAALAVAVIFLARWSN</sequence>
<evidence type="ECO:0000256" key="1">
    <source>
        <dbReference type="ARBA" id="ARBA00006484"/>
    </source>
</evidence>
<evidence type="ECO:0000256" key="4">
    <source>
        <dbReference type="SAM" id="Phobius"/>
    </source>
</evidence>
<dbReference type="PANTHER" id="PTHR44196">
    <property type="entry name" value="DEHYDROGENASE/REDUCTASE SDR FAMILY MEMBER 7B"/>
    <property type="match status" value="1"/>
</dbReference>
<accession>A0A5Q0M057</accession>
<keyword evidence="4" id="KW-0812">Transmembrane</keyword>
<dbReference type="GO" id="GO:0016491">
    <property type="term" value="F:oxidoreductase activity"/>
    <property type="evidence" value="ECO:0007669"/>
    <property type="project" value="UniProtKB-KW"/>
</dbReference>
<evidence type="ECO:0000256" key="3">
    <source>
        <dbReference type="RuleBase" id="RU000363"/>
    </source>
</evidence>
<evidence type="ECO:0000313" key="6">
    <source>
        <dbReference type="EMBL" id="QFZ81954.1"/>
    </source>
</evidence>
<keyword evidence="4" id="KW-1133">Transmembrane helix</keyword>
<organism evidence="6 7">
    <name type="scientific">Variovorax paradoxus</name>
    <dbReference type="NCBI Taxonomy" id="34073"/>
    <lineage>
        <taxon>Bacteria</taxon>
        <taxon>Pseudomonadati</taxon>
        <taxon>Pseudomonadota</taxon>
        <taxon>Betaproteobacteria</taxon>
        <taxon>Burkholderiales</taxon>
        <taxon>Comamonadaceae</taxon>
        <taxon>Variovorax</taxon>
    </lineage>
</organism>